<name>A0A8H5G7T9_9AGAR</name>
<proteinExistence type="predicted"/>
<dbReference type="Proteomes" id="UP000518752">
    <property type="component" value="Unassembled WGS sequence"/>
</dbReference>
<dbReference type="EMBL" id="JAACJN010000221">
    <property type="protein sequence ID" value="KAF5359974.1"/>
    <property type="molecule type" value="Genomic_DNA"/>
</dbReference>
<organism evidence="2 3">
    <name type="scientific">Collybiopsis confluens</name>
    <dbReference type="NCBI Taxonomy" id="2823264"/>
    <lineage>
        <taxon>Eukaryota</taxon>
        <taxon>Fungi</taxon>
        <taxon>Dikarya</taxon>
        <taxon>Basidiomycota</taxon>
        <taxon>Agaricomycotina</taxon>
        <taxon>Agaricomycetes</taxon>
        <taxon>Agaricomycetidae</taxon>
        <taxon>Agaricales</taxon>
        <taxon>Marasmiineae</taxon>
        <taxon>Omphalotaceae</taxon>
        <taxon>Collybiopsis</taxon>
    </lineage>
</organism>
<feature type="compositionally biased region" description="Polar residues" evidence="1">
    <location>
        <begin position="34"/>
        <end position="45"/>
    </location>
</feature>
<sequence>MSPAAAAVVSGRLPQFVTGATPVKSLRGHATKRAQGNKSSPGASISTFAKSDRDISDFEGEVPLASAGLGKRHRPPKSSPATTAMGIAVLSEGEGLRRAKQSTVRRKLIRVMKRKQMVTLATRGS</sequence>
<evidence type="ECO:0000313" key="3">
    <source>
        <dbReference type="Proteomes" id="UP000518752"/>
    </source>
</evidence>
<gene>
    <name evidence="2" type="ORF">D9757_012155</name>
</gene>
<feature type="region of interest" description="Disordered" evidence="1">
    <location>
        <begin position="18"/>
        <end position="45"/>
    </location>
</feature>
<accession>A0A8H5G7T9</accession>
<dbReference type="AlphaFoldDB" id="A0A8H5G7T9"/>
<comment type="caution">
    <text evidence="2">The sequence shown here is derived from an EMBL/GenBank/DDBJ whole genome shotgun (WGS) entry which is preliminary data.</text>
</comment>
<evidence type="ECO:0000313" key="2">
    <source>
        <dbReference type="EMBL" id="KAF5359974.1"/>
    </source>
</evidence>
<reference evidence="2 3" key="1">
    <citation type="journal article" date="2020" name="ISME J.">
        <title>Uncovering the hidden diversity of litter-decomposition mechanisms in mushroom-forming fungi.</title>
        <authorList>
            <person name="Floudas D."/>
            <person name="Bentzer J."/>
            <person name="Ahren D."/>
            <person name="Johansson T."/>
            <person name="Persson P."/>
            <person name="Tunlid A."/>
        </authorList>
    </citation>
    <scope>NUCLEOTIDE SEQUENCE [LARGE SCALE GENOMIC DNA]</scope>
    <source>
        <strain evidence="2 3">CBS 406.79</strain>
    </source>
</reference>
<evidence type="ECO:0000256" key="1">
    <source>
        <dbReference type="SAM" id="MobiDB-lite"/>
    </source>
</evidence>
<protein>
    <submittedName>
        <fullName evidence="2">Uncharacterized protein</fullName>
    </submittedName>
</protein>
<keyword evidence="3" id="KW-1185">Reference proteome</keyword>